<dbReference type="Proteomes" id="UP001302321">
    <property type="component" value="Unassembled WGS sequence"/>
</dbReference>
<gene>
    <name evidence="2" type="ORF">QBC36DRAFT_340571</name>
</gene>
<organism evidence="2 3">
    <name type="scientific">Triangularia setosa</name>
    <dbReference type="NCBI Taxonomy" id="2587417"/>
    <lineage>
        <taxon>Eukaryota</taxon>
        <taxon>Fungi</taxon>
        <taxon>Dikarya</taxon>
        <taxon>Ascomycota</taxon>
        <taxon>Pezizomycotina</taxon>
        <taxon>Sordariomycetes</taxon>
        <taxon>Sordariomycetidae</taxon>
        <taxon>Sordariales</taxon>
        <taxon>Podosporaceae</taxon>
        <taxon>Triangularia</taxon>
    </lineage>
</organism>
<evidence type="ECO:0000256" key="1">
    <source>
        <dbReference type="SAM" id="SignalP"/>
    </source>
</evidence>
<evidence type="ECO:0000313" key="3">
    <source>
        <dbReference type="Proteomes" id="UP001302321"/>
    </source>
</evidence>
<evidence type="ECO:0000313" key="2">
    <source>
        <dbReference type="EMBL" id="KAK4171136.1"/>
    </source>
</evidence>
<keyword evidence="1" id="KW-0732">Signal</keyword>
<name>A0AAN6VZ09_9PEZI</name>
<protein>
    <submittedName>
        <fullName evidence="2">Uncharacterized protein</fullName>
    </submittedName>
</protein>
<proteinExistence type="predicted"/>
<comment type="caution">
    <text evidence="2">The sequence shown here is derived from an EMBL/GenBank/DDBJ whole genome shotgun (WGS) entry which is preliminary data.</text>
</comment>
<reference evidence="2" key="2">
    <citation type="submission" date="2023-05" db="EMBL/GenBank/DDBJ databases">
        <authorList>
            <consortium name="Lawrence Berkeley National Laboratory"/>
            <person name="Steindorff A."/>
            <person name="Hensen N."/>
            <person name="Bonometti L."/>
            <person name="Westerberg I."/>
            <person name="Brannstrom I.O."/>
            <person name="Guillou S."/>
            <person name="Cros-Aarteil S."/>
            <person name="Calhoun S."/>
            <person name="Haridas S."/>
            <person name="Kuo A."/>
            <person name="Mondo S."/>
            <person name="Pangilinan J."/>
            <person name="Riley R."/>
            <person name="Labutti K."/>
            <person name="Andreopoulos B."/>
            <person name="Lipzen A."/>
            <person name="Chen C."/>
            <person name="Yanf M."/>
            <person name="Daum C."/>
            <person name="Ng V."/>
            <person name="Clum A."/>
            <person name="Ohm R."/>
            <person name="Martin F."/>
            <person name="Silar P."/>
            <person name="Natvig D."/>
            <person name="Lalanne C."/>
            <person name="Gautier V."/>
            <person name="Ament-Velasquez S.L."/>
            <person name="Kruys A."/>
            <person name="Hutchinson M.I."/>
            <person name="Powell A.J."/>
            <person name="Barry K."/>
            <person name="Miller A.N."/>
            <person name="Grigoriev I.V."/>
            <person name="Debuchy R."/>
            <person name="Gladieux P."/>
            <person name="Thoren M.H."/>
            <person name="Johannesson H."/>
        </authorList>
    </citation>
    <scope>NUCLEOTIDE SEQUENCE</scope>
    <source>
        <strain evidence="2">CBS 892.96</strain>
    </source>
</reference>
<accession>A0AAN6VZ09</accession>
<reference evidence="2" key="1">
    <citation type="journal article" date="2023" name="Mol. Phylogenet. Evol.">
        <title>Genome-scale phylogeny and comparative genomics of the fungal order Sordariales.</title>
        <authorList>
            <person name="Hensen N."/>
            <person name="Bonometti L."/>
            <person name="Westerberg I."/>
            <person name="Brannstrom I.O."/>
            <person name="Guillou S."/>
            <person name="Cros-Aarteil S."/>
            <person name="Calhoun S."/>
            <person name="Haridas S."/>
            <person name="Kuo A."/>
            <person name="Mondo S."/>
            <person name="Pangilinan J."/>
            <person name="Riley R."/>
            <person name="LaButti K."/>
            <person name="Andreopoulos B."/>
            <person name="Lipzen A."/>
            <person name="Chen C."/>
            <person name="Yan M."/>
            <person name="Daum C."/>
            <person name="Ng V."/>
            <person name="Clum A."/>
            <person name="Steindorff A."/>
            <person name="Ohm R.A."/>
            <person name="Martin F."/>
            <person name="Silar P."/>
            <person name="Natvig D.O."/>
            <person name="Lalanne C."/>
            <person name="Gautier V."/>
            <person name="Ament-Velasquez S.L."/>
            <person name="Kruys A."/>
            <person name="Hutchinson M.I."/>
            <person name="Powell A.J."/>
            <person name="Barry K."/>
            <person name="Miller A.N."/>
            <person name="Grigoriev I.V."/>
            <person name="Debuchy R."/>
            <person name="Gladieux P."/>
            <person name="Hiltunen Thoren M."/>
            <person name="Johannesson H."/>
        </authorList>
    </citation>
    <scope>NUCLEOTIDE SEQUENCE</scope>
    <source>
        <strain evidence="2">CBS 892.96</strain>
    </source>
</reference>
<feature type="signal peptide" evidence="1">
    <location>
        <begin position="1"/>
        <end position="18"/>
    </location>
</feature>
<keyword evidence="3" id="KW-1185">Reference proteome</keyword>
<dbReference type="AlphaFoldDB" id="A0AAN6VZ09"/>
<feature type="chain" id="PRO_5043048556" evidence="1">
    <location>
        <begin position="19"/>
        <end position="107"/>
    </location>
</feature>
<sequence length="107" mass="12105">MKFTTTAILTTLLTSATALPWSFKSTPNGKYSEEITLHLTLDKPTNRLHNSTPTKSEEMKMIMGLTDICLRVCWPEQPQCPSSWDPKNLGTDDEPCWTCCRNPNDDL</sequence>
<dbReference type="EMBL" id="MU866634">
    <property type="protein sequence ID" value="KAK4171136.1"/>
    <property type="molecule type" value="Genomic_DNA"/>
</dbReference>